<evidence type="ECO:0008006" key="4">
    <source>
        <dbReference type="Google" id="ProtNLM"/>
    </source>
</evidence>
<feature type="compositionally biased region" description="Low complexity" evidence="1">
    <location>
        <begin position="141"/>
        <end position="160"/>
    </location>
</feature>
<comment type="caution">
    <text evidence="2">The sequence shown here is derived from an EMBL/GenBank/DDBJ whole genome shotgun (WGS) entry which is preliminary data.</text>
</comment>
<proteinExistence type="predicted"/>
<feature type="compositionally biased region" description="Polar residues" evidence="1">
    <location>
        <begin position="242"/>
        <end position="254"/>
    </location>
</feature>
<feature type="region of interest" description="Disordered" evidence="1">
    <location>
        <begin position="141"/>
        <end position="161"/>
    </location>
</feature>
<sequence>MATPASPYSSMHLSNFGQSRLNQLRVGSPPFPVMQPTVFKPRIMPGIMPGGQGIMQAPLIDQERRCFLIRELIHKALCGLSGHHHIQPARAQSTRSSRLEKFYITIECFLSCLLPTIATHPPRTSFVKMRKQNLSYAYSTSASPKYSSSQGTSSAFSASANPNEDWTKISDLAERRRIQNRIAQRNYRKSSCGTAFEPVVLRIGADSLLGKKLKRRLEDLERRAASASASPPQMHGEIAKPSRQNSEDSGSSDHSVLAESSDVEPIHRHISPELLSSSHYSTPPHDSRNDMYPPDYSRSQSPSPPPFVYSMYPAPDQIVYPPYPQHTAHHTLPVGTSASVPLQAHYLPPIPTTLPSMTGSYGLSMKHDGSFSEEDTMSPFGMSFAAMAGMEIPTSQPYQAPNLHVILPERHFQ</sequence>
<evidence type="ECO:0000256" key="1">
    <source>
        <dbReference type="SAM" id="MobiDB-lite"/>
    </source>
</evidence>
<gene>
    <name evidence="2" type="ORF">GP486_005328</name>
</gene>
<dbReference type="Proteomes" id="UP000750711">
    <property type="component" value="Unassembled WGS sequence"/>
</dbReference>
<organism evidence="2 3">
    <name type="scientific">Trichoglossum hirsutum</name>
    <dbReference type="NCBI Taxonomy" id="265104"/>
    <lineage>
        <taxon>Eukaryota</taxon>
        <taxon>Fungi</taxon>
        <taxon>Dikarya</taxon>
        <taxon>Ascomycota</taxon>
        <taxon>Pezizomycotina</taxon>
        <taxon>Geoglossomycetes</taxon>
        <taxon>Geoglossales</taxon>
        <taxon>Geoglossaceae</taxon>
        <taxon>Trichoglossum</taxon>
    </lineage>
</organism>
<name>A0A9P8RMH3_9PEZI</name>
<dbReference type="InterPro" id="IPR052635">
    <property type="entry name" value="Sec_Metab_Biosynth_Reg"/>
</dbReference>
<protein>
    <recommendedName>
        <fullName evidence="4">BZIP domain-containing protein</fullName>
    </recommendedName>
</protein>
<feature type="region of interest" description="Disordered" evidence="1">
    <location>
        <begin position="222"/>
        <end position="310"/>
    </location>
</feature>
<accession>A0A9P8RMH3</accession>
<dbReference type="EMBL" id="JAGHQM010000983">
    <property type="protein sequence ID" value="KAH0556884.1"/>
    <property type="molecule type" value="Genomic_DNA"/>
</dbReference>
<dbReference type="PANTHER" id="PTHR39607:SF1">
    <property type="entry name" value="B-ZIP TRANSCRIPTION FACTOR (EUROFUNG)"/>
    <property type="match status" value="1"/>
</dbReference>
<reference evidence="2" key="1">
    <citation type="submission" date="2021-03" db="EMBL/GenBank/DDBJ databases">
        <title>Comparative genomics and phylogenomic investigation of the class Geoglossomycetes provide insights into ecological specialization and systematics.</title>
        <authorList>
            <person name="Melie T."/>
            <person name="Pirro S."/>
            <person name="Miller A.N."/>
            <person name="Quandt A."/>
        </authorList>
    </citation>
    <scope>NUCLEOTIDE SEQUENCE</scope>
    <source>
        <strain evidence="2">CAQ_001_2017</strain>
    </source>
</reference>
<dbReference type="AlphaFoldDB" id="A0A9P8RMH3"/>
<dbReference type="PANTHER" id="PTHR39607">
    <property type="entry name" value="XANTHOCILLIN BIOSYNTHESIS CLUSTER TRANSCRIPTION FACTOR XANC-RELATED"/>
    <property type="match status" value="1"/>
</dbReference>
<keyword evidence="3" id="KW-1185">Reference proteome</keyword>
<evidence type="ECO:0000313" key="2">
    <source>
        <dbReference type="EMBL" id="KAH0556884.1"/>
    </source>
</evidence>
<evidence type="ECO:0000313" key="3">
    <source>
        <dbReference type="Proteomes" id="UP000750711"/>
    </source>
</evidence>
<dbReference type="CDD" id="cd14688">
    <property type="entry name" value="bZIP_YAP"/>
    <property type="match status" value="1"/>
</dbReference>